<dbReference type="PANTHER" id="PTHR30480:SF13">
    <property type="entry name" value="BETA-HEXOSAMINIDASE"/>
    <property type="match status" value="1"/>
</dbReference>
<keyword evidence="6" id="KW-0732">Signal</keyword>
<dbReference type="InterPro" id="IPR017853">
    <property type="entry name" value="GH"/>
</dbReference>
<keyword evidence="4 8" id="KW-0378">Hydrolase</keyword>
<dbReference type="Gene3D" id="3.40.50.1700">
    <property type="entry name" value="Glycoside hydrolase family 3 C-terminal domain"/>
    <property type="match status" value="1"/>
</dbReference>
<evidence type="ECO:0000256" key="3">
    <source>
        <dbReference type="ARBA" id="ARBA00012663"/>
    </source>
</evidence>
<dbReference type="PANTHER" id="PTHR30480">
    <property type="entry name" value="BETA-HEXOSAMINIDASE-RELATED"/>
    <property type="match status" value="1"/>
</dbReference>
<evidence type="ECO:0000256" key="5">
    <source>
        <dbReference type="ARBA" id="ARBA00023295"/>
    </source>
</evidence>
<keyword evidence="9" id="KW-1185">Reference proteome</keyword>
<dbReference type="InterPro" id="IPR036962">
    <property type="entry name" value="Glyco_hydro_3_N_sf"/>
</dbReference>
<dbReference type="PRINTS" id="PR00133">
    <property type="entry name" value="GLHYDRLASE3"/>
</dbReference>
<comment type="caution">
    <text evidence="8">The sequence shown here is derived from an EMBL/GenBank/DDBJ whole genome shotgun (WGS) entry which is preliminary data.</text>
</comment>
<evidence type="ECO:0000259" key="7">
    <source>
        <dbReference type="Pfam" id="PF00933"/>
    </source>
</evidence>
<organism evidence="8 9">
    <name type="scientific">Arcticibacter pallidicorallinus</name>
    <dbReference type="NCBI Taxonomy" id="1259464"/>
    <lineage>
        <taxon>Bacteria</taxon>
        <taxon>Pseudomonadati</taxon>
        <taxon>Bacteroidota</taxon>
        <taxon>Sphingobacteriia</taxon>
        <taxon>Sphingobacteriales</taxon>
        <taxon>Sphingobacteriaceae</taxon>
        <taxon>Arcticibacter</taxon>
    </lineage>
</organism>
<protein>
    <recommendedName>
        <fullName evidence="3">beta-N-acetylhexosaminidase</fullName>
        <ecNumber evidence="3">3.2.1.52</ecNumber>
    </recommendedName>
</protein>
<evidence type="ECO:0000256" key="2">
    <source>
        <dbReference type="ARBA" id="ARBA00005336"/>
    </source>
</evidence>
<gene>
    <name evidence="8" type="ORF">B0I27_103247</name>
</gene>
<comment type="catalytic activity">
    <reaction evidence="1">
        <text>Hydrolysis of terminal non-reducing N-acetyl-D-hexosamine residues in N-acetyl-beta-D-hexosaminides.</text>
        <dbReference type="EC" id="3.2.1.52"/>
    </reaction>
</comment>
<feature type="domain" description="Glycoside hydrolase family 3 N-terminal" evidence="7">
    <location>
        <begin position="50"/>
        <end position="364"/>
    </location>
</feature>
<dbReference type="Proteomes" id="UP000238034">
    <property type="component" value="Unassembled WGS sequence"/>
</dbReference>
<dbReference type="GO" id="GO:0004563">
    <property type="term" value="F:beta-N-acetylhexosaminidase activity"/>
    <property type="evidence" value="ECO:0007669"/>
    <property type="project" value="UniProtKB-EC"/>
</dbReference>
<dbReference type="RefSeq" id="WP_106292367.1">
    <property type="nucleotide sequence ID" value="NZ_PVTH01000003.1"/>
</dbReference>
<evidence type="ECO:0000256" key="4">
    <source>
        <dbReference type="ARBA" id="ARBA00022801"/>
    </source>
</evidence>
<reference evidence="8 9" key="1">
    <citation type="submission" date="2018-03" db="EMBL/GenBank/DDBJ databases">
        <title>Genomic Encyclopedia of Type Strains, Phase III (KMG-III): the genomes of soil and plant-associated and newly described type strains.</title>
        <authorList>
            <person name="Whitman W."/>
        </authorList>
    </citation>
    <scope>NUCLEOTIDE SEQUENCE [LARGE SCALE GENOMIC DNA]</scope>
    <source>
        <strain evidence="8 9">CGMCC 1.9313</strain>
    </source>
</reference>
<dbReference type="SUPFAM" id="SSF51445">
    <property type="entry name" value="(Trans)glycosidases"/>
    <property type="match status" value="1"/>
</dbReference>
<keyword evidence="5" id="KW-0326">Glycosidase</keyword>
<dbReference type="AlphaFoldDB" id="A0A2T0U790"/>
<feature type="signal peptide" evidence="6">
    <location>
        <begin position="1"/>
        <end position="23"/>
    </location>
</feature>
<feature type="chain" id="PRO_5015697693" description="beta-N-acetylhexosaminidase" evidence="6">
    <location>
        <begin position="24"/>
        <end position="585"/>
    </location>
</feature>
<comment type="similarity">
    <text evidence="2">Belongs to the glycosyl hydrolase 3 family.</text>
</comment>
<dbReference type="EC" id="3.2.1.52" evidence="3"/>
<evidence type="ECO:0000313" key="9">
    <source>
        <dbReference type="Proteomes" id="UP000238034"/>
    </source>
</evidence>
<dbReference type="InterPro" id="IPR001764">
    <property type="entry name" value="Glyco_hydro_3_N"/>
</dbReference>
<dbReference type="InterPro" id="IPR036881">
    <property type="entry name" value="Glyco_hydro_3_C_sf"/>
</dbReference>
<dbReference type="Gene3D" id="3.20.20.300">
    <property type="entry name" value="Glycoside hydrolase, family 3, N-terminal domain"/>
    <property type="match status" value="1"/>
</dbReference>
<dbReference type="GO" id="GO:0005975">
    <property type="term" value="P:carbohydrate metabolic process"/>
    <property type="evidence" value="ECO:0007669"/>
    <property type="project" value="InterPro"/>
</dbReference>
<evidence type="ECO:0000256" key="1">
    <source>
        <dbReference type="ARBA" id="ARBA00001231"/>
    </source>
</evidence>
<dbReference type="EMBL" id="PVTH01000003">
    <property type="protein sequence ID" value="PRY53777.1"/>
    <property type="molecule type" value="Genomic_DNA"/>
</dbReference>
<dbReference type="Pfam" id="PF00933">
    <property type="entry name" value="Glyco_hydro_3"/>
    <property type="match status" value="1"/>
</dbReference>
<evidence type="ECO:0000313" key="8">
    <source>
        <dbReference type="EMBL" id="PRY53777.1"/>
    </source>
</evidence>
<dbReference type="OrthoDB" id="9805821at2"/>
<dbReference type="InterPro" id="IPR050226">
    <property type="entry name" value="NagZ_Beta-hexosaminidase"/>
</dbReference>
<dbReference type="GO" id="GO:0009254">
    <property type="term" value="P:peptidoglycan turnover"/>
    <property type="evidence" value="ECO:0007669"/>
    <property type="project" value="TreeGrafter"/>
</dbReference>
<evidence type="ECO:0000256" key="6">
    <source>
        <dbReference type="SAM" id="SignalP"/>
    </source>
</evidence>
<accession>A0A2T0U790</accession>
<proteinExistence type="inferred from homology"/>
<sequence>MRAIRPRLFIFFTILLTSYSLSAQHKKPFYEADADKDRWVDSVFNKLNKREKVAQMFFVRAHTDKGKAYEDLVEKMIRRGKVGGLVFFQGGPGRQAALTNRYQSVSSVPLLIAMDAEWGVAMRLDSTIAYPYQMTLGAIQDTSLIYQMGREIGRDFRALGMHLNFAPVVDINNNPANPVIGYRSFGDNKYNVATKSLAYMQGLQDEGILVSIKHFPGHGDTNVDSHHDLPQLKFSKERLDSLELYPFKQLIDKGASGVMIAHMNIPSLDATKNLPSTLSEPIVKGLLKKELGFRGLAITDAMEMKGVVKFFPDGEADVRAVIAGNDVIELSENTKRAIKLVKKAIRQGRIEIQQIDTSVRKILEAKYWAGLSIVRPLSTEHISAAVMRPESSSLVQRLTDASTTVLKSDSLIKTLDLSKKTAIISLGTTEVSTFQRELKSRIPNSTNFLMSKIGSATDIRAMLREVAKFDQVIMAIHDYRKRPQSSLDYNTQLKIFIAELSKLNTITCVFANPYTIAGLPGIESSKSIIVNYENSPQAQRSAAKVVTGQMPAMGKLPVSINTFFRNGDGINYFPEPKPVLGQVNY</sequence>
<name>A0A2T0U790_9SPHI</name>